<dbReference type="RefSeq" id="WP_121771601.1">
    <property type="nucleotide sequence ID" value="NZ_RAWM01000150.1"/>
</dbReference>
<proteinExistence type="predicted"/>
<organism evidence="1 2">
    <name type="scientific">Corallococcus interemptor</name>
    <dbReference type="NCBI Taxonomy" id="2316720"/>
    <lineage>
        <taxon>Bacteria</taxon>
        <taxon>Pseudomonadati</taxon>
        <taxon>Myxococcota</taxon>
        <taxon>Myxococcia</taxon>
        <taxon>Myxococcales</taxon>
        <taxon>Cystobacterineae</taxon>
        <taxon>Myxococcaceae</taxon>
        <taxon>Corallococcus</taxon>
    </lineage>
</organism>
<evidence type="ECO:0008006" key="3">
    <source>
        <dbReference type="Google" id="ProtNLM"/>
    </source>
</evidence>
<protein>
    <recommendedName>
        <fullName evidence="3">Lipoprotein</fullName>
    </recommendedName>
</protein>
<dbReference type="OrthoDB" id="5492654at2"/>
<dbReference type="Proteomes" id="UP000282656">
    <property type="component" value="Unassembled WGS sequence"/>
</dbReference>
<evidence type="ECO:0000313" key="1">
    <source>
        <dbReference type="EMBL" id="RKH60331.1"/>
    </source>
</evidence>
<sequence>MRRALITSLALVASAVTGCQRYPEDPVFVYGRALRRDGTPHSGEPLSIQRMDPATRSFQPFGTLSPEPSGEFTLELLYGEAVTDTYSFRDMNRFTLALPLDADGSGAFVSFLFQDDVELPTLQPWDAHPVVSMGAQGPSVAFPSAPPAPAQPPTADTMEMQDGLTGEFIPLLATDPKPLLWVMSGDSLLWREPGTTSPWTPGPYVLEDFAGPRVLLRAASRGTWLYSPLGSEMSSVEFQLEWRTGAEPLPAGTLRPLSRGAACEPSPSGACPWTDGLLTPVDLPQEQGLPRAKSLAVTLPQPDMPRRAVVRGLSYVPGPEGKDWLLLEGSADGEQWQSLARVTLQDLTSRERNLLDIQFGFNVQSTGDSPYGDGPLPLGRKEPVFQDVPLTPTDPVRFVRLTVQTRGYNGALQPAELQTLSELSIFE</sequence>
<comment type="caution">
    <text evidence="1">The sequence shown here is derived from an EMBL/GenBank/DDBJ whole genome shotgun (WGS) entry which is preliminary data.</text>
</comment>
<dbReference type="PROSITE" id="PS51257">
    <property type="entry name" value="PROKAR_LIPOPROTEIN"/>
    <property type="match status" value="1"/>
</dbReference>
<name>A0A3A8PZ27_9BACT</name>
<accession>A0A3A8PZ27</accession>
<dbReference type="AlphaFoldDB" id="A0A3A8PZ27"/>
<evidence type="ECO:0000313" key="2">
    <source>
        <dbReference type="Proteomes" id="UP000282656"/>
    </source>
</evidence>
<reference evidence="2" key="1">
    <citation type="submission" date="2018-09" db="EMBL/GenBank/DDBJ databases">
        <authorList>
            <person name="Livingstone P.G."/>
            <person name="Whitworth D.E."/>
        </authorList>
    </citation>
    <scope>NUCLEOTIDE SEQUENCE [LARGE SCALE GENOMIC DNA]</scope>
    <source>
        <strain evidence="2">AB047A</strain>
    </source>
</reference>
<gene>
    <name evidence="1" type="ORF">D7X96_33805</name>
</gene>
<keyword evidence="2" id="KW-1185">Reference proteome</keyword>
<dbReference type="EMBL" id="RAWM01000150">
    <property type="protein sequence ID" value="RKH60331.1"/>
    <property type="molecule type" value="Genomic_DNA"/>
</dbReference>